<dbReference type="PROSITE" id="PS50883">
    <property type="entry name" value="EAL"/>
    <property type="match status" value="1"/>
</dbReference>
<evidence type="ECO:0000313" key="2">
    <source>
        <dbReference type="EMBL" id="TCU60217.1"/>
    </source>
</evidence>
<reference evidence="2 3" key="1">
    <citation type="submission" date="2019-03" db="EMBL/GenBank/DDBJ databases">
        <title>Genomic Encyclopedia of Type Strains, Phase IV (KMG-IV): sequencing the most valuable type-strain genomes for metagenomic binning, comparative biology and taxonomic classification.</title>
        <authorList>
            <person name="Goeker M."/>
        </authorList>
    </citation>
    <scope>NUCLEOTIDE SEQUENCE [LARGE SCALE GENOMIC DNA]</scope>
    <source>
        <strain evidence="2 3">DSM 29481</strain>
    </source>
</reference>
<accession>A0A4R3TGC7</accession>
<dbReference type="EMBL" id="SMBP01000008">
    <property type="protein sequence ID" value="TCU60217.1"/>
    <property type="molecule type" value="Genomic_DNA"/>
</dbReference>
<proteinExistence type="predicted"/>
<dbReference type="CDD" id="cd01948">
    <property type="entry name" value="EAL"/>
    <property type="match status" value="1"/>
</dbReference>
<dbReference type="Pfam" id="PF00563">
    <property type="entry name" value="EAL"/>
    <property type="match status" value="1"/>
</dbReference>
<sequence>MLTWKDMETLYERLEADDCIGVYIEIKQYAQHYLKDRQECQKAVEILDQMLSVMDPCICVSEWMHCSLFTLWKTISWTYIHDMIQQLDDAFPHVAFAFGICYPKAQEELSTLFYKCQLAAIKSKDHAKYTTSYELYDQLLENRLLQAVSTQEMVEKAMAKGNLRVFIQPKVDLATQTICGGEALLRLYHENQWLPLSEWMKEIQRNSFIRQTDVYVLHQLFHMFALCQKQQFPLLPISVNVSEATLENAQEYLMEVKKLTKASALSSKLLEFEISEDILSKDNQALSDFLTVLHQEGYPIAMDDFGSGSASLTMLPHLPFTSIKLDRSFFPQPANEKNNLMLQSSIRMLKQCGYSIVAEGVEDECYLPLLKEAHCDQIQGHYYYQAMPMSEYLQLLRSWV</sequence>
<keyword evidence="3" id="KW-1185">Reference proteome</keyword>
<evidence type="ECO:0000259" key="1">
    <source>
        <dbReference type="PROSITE" id="PS50883"/>
    </source>
</evidence>
<protein>
    <submittedName>
        <fullName evidence="2">EAL domain-containing protein (Putative c-di-GMP-specific phosphodiesterase class I)</fullName>
    </submittedName>
</protein>
<comment type="caution">
    <text evidence="2">The sequence shown here is derived from an EMBL/GenBank/DDBJ whole genome shotgun (WGS) entry which is preliminary data.</text>
</comment>
<organism evidence="2 3">
    <name type="scientific">Longicatena caecimuris</name>
    <dbReference type="NCBI Taxonomy" id="1796635"/>
    <lineage>
        <taxon>Bacteria</taxon>
        <taxon>Bacillati</taxon>
        <taxon>Bacillota</taxon>
        <taxon>Erysipelotrichia</taxon>
        <taxon>Erysipelotrichales</taxon>
        <taxon>Erysipelotrichaceae</taxon>
        <taxon>Longicatena</taxon>
    </lineage>
</organism>
<dbReference type="PANTHER" id="PTHR33121:SF71">
    <property type="entry name" value="OXYGEN SENSOR PROTEIN DOSP"/>
    <property type="match status" value="1"/>
</dbReference>
<dbReference type="PANTHER" id="PTHR33121">
    <property type="entry name" value="CYCLIC DI-GMP PHOSPHODIESTERASE PDEF"/>
    <property type="match status" value="1"/>
</dbReference>
<gene>
    <name evidence="2" type="ORF">EDD61_10876</name>
</gene>
<name>A0A4R3TGC7_9FIRM</name>
<feature type="domain" description="EAL" evidence="1">
    <location>
        <begin position="147"/>
        <end position="400"/>
    </location>
</feature>
<dbReference type="GO" id="GO:0071111">
    <property type="term" value="F:cyclic-guanylate-specific phosphodiesterase activity"/>
    <property type="evidence" value="ECO:0007669"/>
    <property type="project" value="InterPro"/>
</dbReference>
<dbReference type="SMART" id="SM00052">
    <property type="entry name" value="EAL"/>
    <property type="match status" value="1"/>
</dbReference>
<dbReference type="AlphaFoldDB" id="A0A4R3TGC7"/>
<dbReference type="InterPro" id="IPR035919">
    <property type="entry name" value="EAL_sf"/>
</dbReference>
<dbReference type="InterPro" id="IPR001633">
    <property type="entry name" value="EAL_dom"/>
</dbReference>
<dbReference type="RefSeq" id="WP_132224586.1">
    <property type="nucleotide sequence ID" value="NZ_JANKBG010000008.1"/>
</dbReference>
<dbReference type="Gene3D" id="3.20.20.450">
    <property type="entry name" value="EAL domain"/>
    <property type="match status" value="1"/>
</dbReference>
<dbReference type="InterPro" id="IPR050706">
    <property type="entry name" value="Cyclic-di-GMP_PDE-like"/>
</dbReference>
<evidence type="ECO:0000313" key="3">
    <source>
        <dbReference type="Proteomes" id="UP000295773"/>
    </source>
</evidence>
<dbReference type="Proteomes" id="UP000295773">
    <property type="component" value="Unassembled WGS sequence"/>
</dbReference>
<dbReference type="SUPFAM" id="SSF141868">
    <property type="entry name" value="EAL domain-like"/>
    <property type="match status" value="1"/>
</dbReference>